<reference evidence="5 6" key="1">
    <citation type="submission" date="2018-02" db="EMBL/GenBank/DDBJ databases">
        <title>Comparative genomes isolates from brazilian mangrove.</title>
        <authorList>
            <person name="Araujo J.E."/>
            <person name="Taketani R.G."/>
            <person name="Silva M.C.P."/>
            <person name="Loureco M.V."/>
            <person name="Andreote F.D."/>
        </authorList>
    </citation>
    <scope>NUCLEOTIDE SEQUENCE [LARGE SCALE GENOMIC DNA]</scope>
    <source>
        <strain evidence="5 6">Hex-1 MGV</strain>
    </source>
</reference>
<dbReference type="SUPFAM" id="SSF47413">
    <property type="entry name" value="lambda repressor-like DNA-binding domains"/>
    <property type="match status" value="1"/>
</dbReference>
<keyword evidence="1" id="KW-0805">Transcription regulation</keyword>
<dbReference type="SMART" id="SM00354">
    <property type="entry name" value="HTH_LACI"/>
    <property type="match status" value="1"/>
</dbReference>
<evidence type="ECO:0000259" key="4">
    <source>
        <dbReference type="PROSITE" id="PS50932"/>
    </source>
</evidence>
<proteinExistence type="predicted"/>
<evidence type="ECO:0000313" key="6">
    <source>
        <dbReference type="Proteomes" id="UP000238322"/>
    </source>
</evidence>
<dbReference type="PROSITE" id="PS00356">
    <property type="entry name" value="HTH_LACI_1"/>
    <property type="match status" value="1"/>
</dbReference>
<sequence>MNVEFDRPKRVRLVDIAEKVGVSRRSVSAVLLGTGGSRVSVGEEKAKEIQRVAKSMGYQPNLAARQLVGKRSHTFGLLVASAGDPLRSFLIQHLDEEAAAHGNRTLIGNTVVAPDRFDKNVQLFTNSGVDGVLCAVHNWLPGDRLALLTQHPCTVFYEDPGIRDACFVSVDRAGAIHQATRHLIERGRQRIGLALTAKSKRSQKDRLRGYKQALSESSLKYEPELVFYASPKHKDAYARHDVDSLKWSFPEAVIDDLIQRIVIDQSADAIIAQDDYWAATLIKRLHRSGIRVPDDISIVGYLNHYLTDFTAPALTTIDLNHMAAAKEMVSMLEKMISGDSLPLEQRQVLVQPKLIQREST</sequence>
<dbReference type="PANTHER" id="PTHR30146:SF109">
    <property type="entry name" value="HTH-TYPE TRANSCRIPTIONAL REGULATOR GALS"/>
    <property type="match status" value="1"/>
</dbReference>
<evidence type="ECO:0000256" key="2">
    <source>
        <dbReference type="ARBA" id="ARBA00023125"/>
    </source>
</evidence>
<dbReference type="EMBL" id="PUHY01000016">
    <property type="protein sequence ID" value="PQO28430.1"/>
    <property type="molecule type" value="Genomic_DNA"/>
</dbReference>
<dbReference type="RefSeq" id="WP_105333099.1">
    <property type="nucleotide sequence ID" value="NZ_PUHY01000016.1"/>
</dbReference>
<gene>
    <name evidence="5" type="ORF">C5Y83_27845</name>
</gene>
<dbReference type="Gene3D" id="3.40.50.2300">
    <property type="match status" value="2"/>
</dbReference>
<dbReference type="PROSITE" id="PS50932">
    <property type="entry name" value="HTH_LACI_2"/>
    <property type="match status" value="1"/>
</dbReference>
<feature type="domain" description="HTH lacI-type" evidence="4">
    <location>
        <begin position="11"/>
        <end position="69"/>
    </location>
</feature>
<dbReference type="GO" id="GO:0000976">
    <property type="term" value="F:transcription cis-regulatory region binding"/>
    <property type="evidence" value="ECO:0007669"/>
    <property type="project" value="TreeGrafter"/>
</dbReference>
<dbReference type="CDD" id="cd01392">
    <property type="entry name" value="HTH_LacI"/>
    <property type="match status" value="1"/>
</dbReference>
<dbReference type="Pfam" id="PF13377">
    <property type="entry name" value="Peripla_BP_3"/>
    <property type="match status" value="1"/>
</dbReference>
<organism evidence="5 6">
    <name type="scientific">Blastopirellula marina</name>
    <dbReference type="NCBI Taxonomy" id="124"/>
    <lineage>
        <taxon>Bacteria</taxon>
        <taxon>Pseudomonadati</taxon>
        <taxon>Planctomycetota</taxon>
        <taxon>Planctomycetia</taxon>
        <taxon>Pirellulales</taxon>
        <taxon>Pirellulaceae</taxon>
        <taxon>Blastopirellula</taxon>
    </lineage>
</organism>
<dbReference type="GO" id="GO:0003700">
    <property type="term" value="F:DNA-binding transcription factor activity"/>
    <property type="evidence" value="ECO:0007669"/>
    <property type="project" value="TreeGrafter"/>
</dbReference>
<dbReference type="CDD" id="cd06267">
    <property type="entry name" value="PBP1_LacI_sugar_binding-like"/>
    <property type="match status" value="1"/>
</dbReference>
<evidence type="ECO:0000256" key="3">
    <source>
        <dbReference type="ARBA" id="ARBA00023163"/>
    </source>
</evidence>
<dbReference type="PANTHER" id="PTHR30146">
    <property type="entry name" value="LACI-RELATED TRANSCRIPTIONAL REPRESSOR"/>
    <property type="match status" value="1"/>
</dbReference>
<evidence type="ECO:0000313" key="5">
    <source>
        <dbReference type="EMBL" id="PQO28430.1"/>
    </source>
</evidence>
<name>A0A2S8F8H4_9BACT</name>
<dbReference type="InterPro" id="IPR028082">
    <property type="entry name" value="Peripla_BP_I"/>
</dbReference>
<comment type="caution">
    <text evidence="5">The sequence shown here is derived from an EMBL/GenBank/DDBJ whole genome shotgun (WGS) entry which is preliminary data.</text>
</comment>
<dbReference type="Gene3D" id="1.10.260.40">
    <property type="entry name" value="lambda repressor-like DNA-binding domains"/>
    <property type="match status" value="1"/>
</dbReference>
<dbReference type="OrthoDB" id="269117at2"/>
<keyword evidence="2" id="KW-0238">DNA-binding</keyword>
<dbReference type="AlphaFoldDB" id="A0A2S8F8H4"/>
<dbReference type="InterPro" id="IPR000843">
    <property type="entry name" value="HTH_LacI"/>
</dbReference>
<dbReference type="SUPFAM" id="SSF53822">
    <property type="entry name" value="Periplasmic binding protein-like I"/>
    <property type="match status" value="1"/>
</dbReference>
<keyword evidence="3" id="KW-0804">Transcription</keyword>
<dbReference type="InterPro" id="IPR046335">
    <property type="entry name" value="LacI/GalR-like_sensor"/>
</dbReference>
<evidence type="ECO:0000256" key="1">
    <source>
        <dbReference type="ARBA" id="ARBA00023015"/>
    </source>
</evidence>
<protein>
    <recommendedName>
        <fullName evidence="4">HTH lacI-type domain-containing protein</fullName>
    </recommendedName>
</protein>
<dbReference type="Proteomes" id="UP000238322">
    <property type="component" value="Unassembled WGS sequence"/>
</dbReference>
<accession>A0A2S8F8H4</accession>
<dbReference type="InterPro" id="IPR010982">
    <property type="entry name" value="Lambda_DNA-bd_dom_sf"/>
</dbReference>